<accession>A0AAD3D3V4</accession>
<evidence type="ECO:0000313" key="2">
    <source>
        <dbReference type="EMBL" id="GFH56050.1"/>
    </source>
</evidence>
<sequence>MERQPLKRKRRDGDSQASDRLFSSIPMKGNPSLSPNCIFDTLSDDLMFKICEYLYYDYESDQECFASVSDIGDVYKLSLCSKQLYASFTKFLRYAPVTISYHKYIDKKMLSWLASKNRIRLRRFYVHVRGKEEEQKKEDKLNEIDIATMLYFLESCDVSELEELDLRRKDMFGHMFNKERIDTMDPSQTGAIYHHIQNHPDYIEARKCGVPHHVLIRSHSLSWIDLLIFILDSAKMGKFKKLHKVEIVSSNSFLLDYMTTIKDLTILFDDKVVNQTTSKYMESSLSRLHDLETLYVGDYDSESICNYHFALKSEKLVDLTIDLNSSQSHHKTWDITCPNLKYLVLQIFEYGDLGCIFYNKQNLCKLDLDFWTTLQKQEIESLLTEIKSMPNLEKLHLYFKLPNPNLFTLESQKIRNLSLSIPWNSGAFEINCPNLRKLEVDGVMPIILHGSHYGELTDVSLDFIPDNPYAKDVEALVEVLPSLRYLRIDAIDVDEISTLSIKSRSLSTLRLCEKYTLSKIVVDVCSCPKLTKLFCSIGQYNSLDHIFMDRNKISYLSIRSNNHSCLNQSLAMFSNLESLYLIRFEGTMTIESPSLQSLDVEKCTQYFHIEHCKCPSLKLIKQRHYWSRHEVESNGLFLEGQSNNESLNPRLRGYYNVKVVPTSEYTFKGLEAAESCKVNIEFMCANAQEIVDFVADEFEGDDFADDDDDE</sequence>
<evidence type="ECO:0000256" key="1">
    <source>
        <dbReference type="SAM" id="MobiDB-lite"/>
    </source>
</evidence>
<comment type="caution">
    <text evidence="2">The sequence shown here is derived from an EMBL/GenBank/DDBJ whole genome shotgun (WGS) entry which is preliminary data.</text>
</comment>
<dbReference type="GO" id="GO:0019005">
    <property type="term" value="C:SCF ubiquitin ligase complex"/>
    <property type="evidence" value="ECO:0007669"/>
    <property type="project" value="TreeGrafter"/>
</dbReference>
<dbReference type="AlphaFoldDB" id="A0AAD3D3V4"/>
<gene>
    <name evidence="2" type="ORF">CTEN210_12526</name>
</gene>
<evidence type="ECO:0008006" key="4">
    <source>
        <dbReference type="Google" id="ProtNLM"/>
    </source>
</evidence>
<dbReference type="SUPFAM" id="SSF52047">
    <property type="entry name" value="RNI-like"/>
    <property type="match status" value="1"/>
</dbReference>
<dbReference type="Gene3D" id="3.80.10.10">
    <property type="entry name" value="Ribonuclease Inhibitor"/>
    <property type="match status" value="2"/>
</dbReference>
<evidence type="ECO:0000313" key="3">
    <source>
        <dbReference type="Proteomes" id="UP001054902"/>
    </source>
</evidence>
<name>A0AAD3D3V4_9STRA</name>
<feature type="compositionally biased region" description="Basic residues" evidence="1">
    <location>
        <begin position="1"/>
        <end position="10"/>
    </location>
</feature>
<dbReference type="GO" id="GO:0031146">
    <property type="term" value="P:SCF-dependent proteasomal ubiquitin-dependent protein catabolic process"/>
    <property type="evidence" value="ECO:0007669"/>
    <property type="project" value="TreeGrafter"/>
</dbReference>
<protein>
    <recommendedName>
        <fullName evidence="4">F-box domain-containing protein</fullName>
    </recommendedName>
</protein>
<feature type="region of interest" description="Disordered" evidence="1">
    <location>
        <begin position="1"/>
        <end position="27"/>
    </location>
</feature>
<keyword evidence="3" id="KW-1185">Reference proteome</keyword>
<dbReference type="InterPro" id="IPR032675">
    <property type="entry name" value="LRR_dom_sf"/>
</dbReference>
<reference evidence="2 3" key="1">
    <citation type="journal article" date="2021" name="Sci. Rep.">
        <title>The genome of the diatom Chaetoceros tenuissimus carries an ancient integrated fragment of an extant virus.</title>
        <authorList>
            <person name="Hongo Y."/>
            <person name="Kimura K."/>
            <person name="Takaki Y."/>
            <person name="Yoshida Y."/>
            <person name="Baba S."/>
            <person name="Kobayashi G."/>
            <person name="Nagasaki K."/>
            <person name="Hano T."/>
            <person name="Tomaru Y."/>
        </authorList>
    </citation>
    <scope>NUCLEOTIDE SEQUENCE [LARGE SCALE GENOMIC DNA]</scope>
    <source>
        <strain evidence="2 3">NIES-3715</strain>
    </source>
</reference>
<dbReference type="Proteomes" id="UP001054902">
    <property type="component" value="Unassembled WGS sequence"/>
</dbReference>
<dbReference type="EMBL" id="BLLK01000051">
    <property type="protein sequence ID" value="GFH56050.1"/>
    <property type="molecule type" value="Genomic_DNA"/>
</dbReference>
<proteinExistence type="predicted"/>
<organism evidence="2 3">
    <name type="scientific">Chaetoceros tenuissimus</name>
    <dbReference type="NCBI Taxonomy" id="426638"/>
    <lineage>
        <taxon>Eukaryota</taxon>
        <taxon>Sar</taxon>
        <taxon>Stramenopiles</taxon>
        <taxon>Ochrophyta</taxon>
        <taxon>Bacillariophyta</taxon>
        <taxon>Coscinodiscophyceae</taxon>
        <taxon>Chaetocerotophycidae</taxon>
        <taxon>Chaetocerotales</taxon>
        <taxon>Chaetocerotaceae</taxon>
        <taxon>Chaetoceros</taxon>
    </lineage>
</organism>
<dbReference type="PANTHER" id="PTHR13318">
    <property type="entry name" value="PARTNER OF PAIRED, ISOFORM B-RELATED"/>
    <property type="match status" value="1"/>
</dbReference>